<dbReference type="Pfam" id="PF07661">
    <property type="entry name" value="MORN_2"/>
    <property type="match status" value="3"/>
</dbReference>
<dbReference type="EMBL" id="JSAM01000071">
    <property type="protein sequence ID" value="KIA77646.1"/>
    <property type="molecule type" value="Genomic_DNA"/>
</dbReference>
<evidence type="ECO:0000313" key="2">
    <source>
        <dbReference type="Proteomes" id="UP000031307"/>
    </source>
</evidence>
<accession>A0A0C1C226</accession>
<dbReference type="PATRIC" id="fig|83552.4.peg.1174"/>
<organism evidence="1 2">
    <name type="scientific">Parachlamydia acanthamoebae</name>
    <dbReference type="NCBI Taxonomy" id="83552"/>
    <lineage>
        <taxon>Bacteria</taxon>
        <taxon>Pseudomonadati</taxon>
        <taxon>Chlamydiota</taxon>
        <taxon>Chlamydiia</taxon>
        <taxon>Parachlamydiales</taxon>
        <taxon>Parachlamydiaceae</taxon>
        <taxon>Parachlamydia</taxon>
    </lineage>
</organism>
<dbReference type="Proteomes" id="UP000031307">
    <property type="component" value="Unassembled WGS sequence"/>
</dbReference>
<comment type="caution">
    <text evidence="1">The sequence shown here is derived from an EMBL/GenBank/DDBJ whole genome shotgun (WGS) entry which is preliminary data.</text>
</comment>
<name>A0A0C1C226_9BACT</name>
<reference evidence="1 2" key="1">
    <citation type="journal article" date="2014" name="Mol. Biol. Evol.">
        <title>Massive expansion of Ubiquitination-related gene families within the Chlamydiae.</title>
        <authorList>
            <person name="Domman D."/>
            <person name="Collingro A."/>
            <person name="Lagkouvardos I."/>
            <person name="Gehre L."/>
            <person name="Weinmaier T."/>
            <person name="Rattei T."/>
            <person name="Subtil A."/>
            <person name="Horn M."/>
        </authorList>
    </citation>
    <scope>NUCLEOTIDE SEQUENCE [LARGE SCALE GENOMIC DNA]</scope>
    <source>
        <strain evidence="1 2">OEW1</strain>
    </source>
</reference>
<dbReference type="Gene3D" id="3.90.930.1">
    <property type="match status" value="1"/>
</dbReference>
<sequence>MEEKATGSSYFNEKTYVFERCGKRKPRTDAHGIQRSESEGGIMENYQFNETELVIQDSELQLDIKVEFRPVLIPKNPVPGQYVQTHTIQMDLSGGFYLEKDQVRDGQALLLYPDGKSKMECYYLKGFLHGPSSFFSETGQLLAKSWFYEGKQEGKSFWYYPSGQLYSIQRYRRGQWHLLQEYYYESGKLKSSIHYQNGHLDGEVRLYFSDGTLKRTRQFSQGKKLD</sequence>
<dbReference type="AlphaFoldDB" id="A0A0C1C226"/>
<protein>
    <submittedName>
        <fullName evidence="1">Uncharacterized protein</fullName>
    </submittedName>
</protein>
<dbReference type="InterPro" id="IPR011652">
    <property type="entry name" value="MORN_2"/>
</dbReference>
<gene>
    <name evidence="1" type="ORF">DB43_GB00080</name>
</gene>
<proteinExistence type="predicted"/>
<dbReference type="SUPFAM" id="SSF82185">
    <property type="entry name" value="Histone H3 K4-specific methyltransferase SET7/9 N-terminal domain"/>
    <property type="match status" value="1"/>
</dbReference>
<evidence type="ECO:0000313" key="1">
    <source>
        <dbReference type="EMBL" id="KIA77646.1"/>
    </source>
</evidence>